<dbReference type="SUPFAM" id="SSF75005">
    <property type="entry name" value="Arabinanase/levansucrase/invertase"/>
    <property type="match status" value="1"/>
</dbReference>
<dbReference type="Pfam" id="PF04616">
    <property type="entry name" value="Glyco_hydro_43"/>
    <property type="match status" value="1"/>
</dbReference>
<dbReference type="InterPro" id="IPR023296">
    <property type="entry name" value="Glyco_hydro_beta-prop_sf"/>
</dbReference>
<protein>
    <recommendedName>
        <fullName evidence="6">Beta-xylosidase C-terminal Concanavalin A-like domain-containing protein</fullName>
    </recommendedName>
</protein>
<proteinExistence type="inferred from homology"/>
<sequence>MPVGIIYAEEAPKEKGATNNPIVWADVPDPDVIRVGDAYYKTSTTMHMNPGVPIMKSYDLVNWNIVNYVYDILDEGDNHRLSNNENEYGKGS</sequence>
<dbReference type="Proteomes" id="UP000077355">
    <property type="component" value="Unassembled WGS sequence"/>
</dbReference>
<keyword evidence="2" id="KW-0378">Hydrolase</keyword>
<dbReference type="RefSeq" id="WP_068652750.1">
    <property type="nucleotide sequence ID" value="NZ_CP043611.1"/>
</dbReference>
<dbReference type="PANTHER" id="PTHR42812:SF12">
    <property type="entry name" value="BETA-XYLOSIDASE-RELATED"/>
    <property type="match status" value="1"/>
</dbReference>
<organism evidence="4 5">
    <name type="scientific">Paenibacillus antarcticus</name>
    <dbReference type="NCBI Taxonomy" id="253703"/>
    <lineage>
        <taxon>Bacteria</taxon>
        <taxon>Bacillati</taxon>
        <taxon>Bacillota</taxon>
        <taxon>Bacilli</taxon>
        <taxon>Bacillales</taxon>
        <taxon>Paenibacillaceae</taxon>
        <taxon>Paenibacillus</taxon>
    </lineage>
</organism>
<dbReference type="Gene3D" id="2.115.10.20">
    <property type="entry name" value="Glycosyl hydrolase domain, family 43"/>
    <property type="match status" value="1"/>
</dbReference>
<evidence type="ECO:0008006" key="6">
    <source>
        <dbReference type="Google" id="ProtNLM"/>
    </source>
</evidence>
<keyword evidence="5" id="KW-1185">Reference proteome</keyword>
<dbReference type="InterPro" id="IPR006710">
    <property type="entry name" value="Glyco_hydro_43"/>
</dbReference>
<evidence type="ECO:0000256" key="2">
    <source>
        <dbReference type="ARBA" id="ARBA00022801"/>
    </source>
</evidence>
<gene>
    <name evidence="4" type="ORF">PBAT_21590</name>
</gene>
<keyword evidence="3" id="KW-0326">Glycosidase</keyword>
<accession>A0A162LX88</accession>
<dbReference type="GO" id="GO:0005975">
    <property type="term" value="P:carbohydrate metabolic process"/>
    <property type="evidence" value="ECO:0007669"/>
    <property type="project" value="InterPro"/>
</dbReference>
<comment type="caution">
    <text evidence="4">The sequence shown here is derived from an EMBL/GenBank/DDBJ whole genome shotgun (WGS) entry which is preliminary data.</text>
</comment>
<dbReference type="GO" id="GO:0004553">
    <property type="term" value="F:hydrolase activity, hydrolyzing O-glycosyl compounds"/>
    <property type="evidence" value="ECO:0007669"/>
    <property type="project" value="InterPro"/>
</dbReference>
<evidence type="ECO:0000313" key="5">
    <source>
        <dbReference type="Proteomes" id="UP000077355"/>
    </source>
</evidence>
<evidence type="ECO:0000256" key="3">
    <source>
        <dbReference type="ARBA" id="ARBA00023295"/>
    </source>
</evidence>
<dbReference type="InterPro" id="IPR051795">
    <property type="entry name" value="Glycosyl_Hydrlase_43"/>
</dbReference>
<evidence type="ECO:0000256" key="1">
    <source>
        <dbReference type="ARBA" id="ARBA00009865"/>
    </source>
</evidence>
<reference evidence="4 5" key="1">
    <citation type="submission" date="2016-03" db="EMBL/GenBank/DDBJ databases">
        <title>Draft genome sequence of Paenibacillus antarcticus CECT 5836.</title>
        <authorList>
            <person name="Shin S.-K."/>
            <person name="Yi H."/>
        </authorList>
    </citation>
    <scope>NUCLEOTIDE SEQUENCE [LARGE SCALE GENOMIC DNA]</scope>
    <source>
        <strain evidence="4 5">CECT 5836</strain>
    </source>
</reference>
<evidence type="ECO:0000313" key="4">
    <source>
        <dbReference type="EMBL" id="OAB41157.1"/>
    </source>
</evidence>
<dbReference type="EMBL" id="LVJI01000048">
    <property type="protein sequence ID" value="OAB41157.1"/>
    <property type="molecule type" value="Genomic_DNA"/>
</dbReference>
<comment type="similarity">
    <text evidence="1">Belongs to the glycosyl hydrolase 43 family.</text>
</comment>
<name>A0A162LX88_9BACL</name>
<dbReference type="PANTHER" id="PTHR42812">
    <property type="entry name" value="BETA-XYLOSIDASE"/>
    <property type="match status" value="1"/>
</dbReference>
<dbReference type="AlphaFoldDB" id="A0A162LX88"/>